<dbReference type="InterPro" id="IPR021295">
    <property type="entry name" value="DUF2867"/>
</dbReference>
<name>A0A2N7S525_9MICC</name>
<evidence type="ECO:0000259" key="1">
    <source>
        <dbReference type="Pfam" id="PF13460"/>
    </source>
</evidence>
<feature type="domain" description="NAD(P)-binding" evidence="1">
    <location>
        <begin position="8"/>
        <end position="113"/>
    </location>
</feature>
<organism evidence="2 3">
    <name type="scientific">Glutamicibacter arilaitensis</name>
    <dbReference type="NCBI Taxonomy" id="256701"/>
    <lineage>
        <taxon>Bacteria</taxon>
        <taxon>Bacillati</taxon>
        <taxon>Actinomycetota</taxon>
        <taxon>Actinomycetes</taxon>
        <taxon>Micrococcales</taxon>
        <taxon>Micrococcaceae</taxon>
        <taxon>Glutamicibacter</taxon>
    </lineage>
</organism>
<dbReference type="Gene3D" id="3.40.50.720">
    <property type="entry name" value="NAD(P)-binding Rossmann-like Domain"/>
    <property type="match status" value="1"/>
</dbReference>
<evidence type="ECO:0000313" key="2">
    <source>
        <dbReference type="EMBL" id="PMQ21222.1"/>
    </source>
</evidence>
<dbReference type="Pfam" id="PF11066">
    <property type="entry name" value="DUF2867"/>
    <property type="match status" value="1"/>
</dbReference>
<comment type="caution">
    <text evidence="2">The sequence shown here is derived from an EMBL/GenBank/DDBJ whole genome shotgun (WGS) entry which is preliminary data.</text>
</comment>
<dbReference type="GO" id="GO:0044877">
    <property type="term" value="F:protein-containing complex binding"/>
    <property type="evidence" value="ECO:0007669"/>
    <property type="project" value="TreeGrafter"/>
</dbReference>
<sequence>MSLVAVTGASGYIGGRLVPLLLGKGHRVRVFTRDAQRLRDVPWRGQVEVVEGDLQDPSAVAKLCKDADLVYYLVHSMSSTRQFTAQEKACAQAMAQAAREQGVNQLVYLSGLHPAGALSEHLASRVAVGEILSASANTLVLQAGLVIGSGSASFEMVRHLSEVLPVMPAPRWVLNRVQPIAIRDALHYLAACADLPRPVHKTYDIGGPSSYTYAQLMKIYAQVAGLREPKIWALPLLTPRLASHWVNLVTPLPRTLASSLVQSLQHDCVMGSREIDELIAPPAEGLCDYRRAVQLALEKMDADAVPTSWATAHPVTAPAEPLPSDPDWSGHKAYTDIRRATTTATEAQLFSVLQRLGGESTYFAFPGLWKLRGLLDKLAGGVGSRRGRRSHSTLALGDVMDWWRVEALEENRLLRLRAEMRAPGRAWLDYRIQKGTDGQTELIQRAVFFPRGLAGRCYWWAVYPFHAAIFPATIANIVRAAQKHEAD</sequence>
<dbReference type="RefSeq" id="WP_102597853.1">
    <property type="nucleotide sequence ID" value="NZ_PNQX01000001.1"/>
</dbReference>
<dbReference type="AlphaFoldDB" id="A0A2N7S525"/>
<accession>A0A2N7S525</accession>
<dbReference type="PANTHER" id="PTHR12126:SF11">
    <property type="entry name" value="NADH DEHYDROGENASE [UBIQUINONE] 1 ALPHA SUBCOMPLEX SUBUNIT 9, MITOCHONDRIAL"/>
    <property type="match status" value="1"/>
</dbReference>
<evidence type="ECO:0000313" key="3">
    <source>
        <dbReference type="Proteomes" id="UP000235739"/>
    </source>
</evidence>
<reference evidence="2 3" key="1">
    <citation type="journal article" date="2017" name="Elife">
        <title>Extensive horizontal gene transfer in cheese-associated bacteria.</title>
        <authorList>
            <person name="Bonham K.S."/>
            <person name="Wolfe B.E."/>
            <person name="Dutton R.J."/>
        </authorList>
    </citation>
    <scope>NUCLEOTIDE SEQUENCE [LARGE SCALE GENOMIC DNA]</scope>
    <source>
        <strain evidence="2 3">JB182</strain>
    </source>
</reference>
<proteinExistence type="predicted"/>
<dbReference type="Pfam" id="PF13460">
    <property type="entry name" value="NAD_binding_10"/>
    <property type="match status" value="1"/>
</dbReference>
<dbReference type="InterPro" id="IPR016040">
    <property type="entry name" value="NAD(P)-bd_dom"/>
</dbReference>
<dbReference type="PANTHER" id="PTHR12126">
    <property type="entry name" value="NADH-UBIQUINONE OXIDOREDUCTASE 39 KDA SUBUNIT-RELATED"/>
    <property type="match status" value="1"/>
</dbReference>
<protein>
    <submittedName>
        <fullName evidence="2">DUF2867 domain-containing protein</fullName>
    </submittedName>
</protein>
<dbReference type="SUPFAM" id="SSF55961">
    <property type="entry name" value="Bet v1-like"/>
    <property type="match status" value="1"/>
</dbReference>
<dbReference type="InterPro" id="IPR051207">
    <property type="entry name" value="ComplexI_NDUFA9_subunit"/>
</dbReference>
<dbReference type="Proteomes" id="UP000235739">
    <property type="component" value="Unassembled WGS sequence"/>
</dbReference>
<dbReference type="SUPFAM" id="SSF51735">
    <property type="entry name" value="NAD(P)-binding Rossmann-fold domains"/>
    <property type="match status" value="1"/>
</dbReference>
<dbReference type="EMBL" id="PNQX01000001">
    <property type="protein sequence ID" value="PMQ21222.1"/>
    <property type="molecule type" value="Genomic_DNA"/>
</dbReference>
<dbReference type="InterPro" id="IPR036291">
    <property type="entry name" value="NAD(P)-bd_dom_sf"/>
</dbReference>
<gene>
    <name evidence="2" type="ORF">CIK84_06550</name>
</gene>